<dbReference type="PANTHER" id="PTHR15245">
    <property type="entry name" value="SYMPLEKIN-RELATED"/>
    <property type="match status" value="1"/>
</dbReference>
<evidence type="ECO:0000256" key="2">
    <source>
        <dbReference type="ARBA" id="ARBA00022664"/>
    </source>
</evidence>
<dbReference type="InterPro" id="IPR016024">
    <property type="entry name" value="ARM-type_fold"/>
</dbReference>
<dbReference type="CTD" id="8233581"/>
<keyword evidence="8" id="KW-1185">Reference proteome</keyword>
<evidence type="ECO:0000259" key="4">
    <source>
        <dbReference type="Pfam" id="PF11935"/>
    </source>
</evidence>
<proteinExistence type="predicted"/>
<dbReference type="EMBL" id="DS235387">
    <property type="protein sequence ID" value="EEB15463.1"/>
    <property type="molecule type" value="Genomic_DNA"/>
</dbReference>
<dbReference type="GO" id="GO:0006397">
    <property type="term" value="P:mRNA processing"/>
    <property type="evidence" value="ECO:0007669"/>
    <property type="project" value="UniProtKB-KW"/>
</dbReference>
<evidence type="ECO:0000259" key="5">
    <source>
        <dbReference type="Pfam" id="PF12295"/>
    </source>
</evidence>
<feature type="domain" description="Symplekin/Pta1 N-terminal" evidence="4">
    <location>
        <begin position="113"/>
        <end position="332"/>
    </location>
</feature>
<dbReference type="InParanoid" id="E0VQ07"/>
<dbReference type="GO" id="GO:0005847">
    <property type="term" value="C:mRNA cleavage and polyadenylation specificity factor complex"/>
    <property type="evidence" value="ECO:0007669"/>
    <property type="project" value="TreeGrafter"/>
</dbReference>
<dbReference type="HOGENOM" id="CLU_004756_0_0_1"/>
<sequence>MAKDNLNSPYFDDSGEGAATYNRVIEWLNEAALSNEASVKVENLRKVQELIFNSSQPSLLDNFLHEVLVFQNDRNAEVRKLIVGFIEEACKRDNDILPKVVMNINMLLQDNSAQVQKRVIQAAGPIYKIALKWLAKAKTITEDMEAAWKVLGQIKQQIINMIDNDNDGIRTLSVKFLEFIVLLQTYPESDSLIKENDFSLEDIPFTLKIARRRKLEEEAQELFDLLIKFHGSPHISSVNLMTCMGSLVLIAKLRPQLMGKVVTALESLHINLPPTLSKSQVSSVRKHLKLQLLNLLKLPASLDFHNNITTLLTDLGATYQEVVKAYPKPDEIRKYKQKRLQETAHSDLPSKRIKLEHDFEDSEVDNDLCEDKKKIETTVDITERFIAERLSAELATQLVMSSMAKLPDIMPPHFSSTYTPIAAAGTKGQIRHVARLMATQLAAINLGPGIKLTKKAVPSLMDEDEDEGKSALSVASEIEVKKIDDKVKTTLIPAGAKLSRLTRLKTLKLQEITKPLKEETKNSLMISAFEKILRADKSAIGGGASNARSKIITFMASTFSPHIRAATLDYIKANIKSRVDLGISWLYEEYSFMQGFNRFPFCLKQDKKPDENYNNLLHTIITEVMFEAKLDLREREVLLNRLYLEVPLITDDAMDLLKDMCCDEIKAPMGLKLLEDLIIKRPPRQMNLLNALLVHTSHENYLIRNEALSRIVNLYNRKDLSSIIEEYSVFYLGFLKLPLPPDVLFGTDRGRPEKTDAWTEETIKACLYLLMALLPMNEKMIHELARVYVSTAADVKRTIIRLLEQPVRGMGMNSPELLLLVEQCPKGAETLVTRVIHVLTDKVPPSSELVERVRDLYRSRVSDVRFLIPVLNGLKKEEVIDALPKLIKLNPIVVKEVFNRLLGTHSETTDFTSPITPAELLVALHTIDPNKCELKVVIKATSLCFAERQVYTQETLAVVLQQLMEINPLPTLLMRTVIQSLTLYPRLIGFVMNILQRLILKQVWKQKKVWEGFIKCCQRTKPQSFQVLLQLPPPQLAEVFKECPDLRNPLLDHIMTFTDHQRKHIPKNIMDLLLGNQTVLIDDDSEYIPPPAVPELIVDIKKEPVDPNEPPPPGIIAE</sequence>
<dbReference type="RefSeq" id="XP_002428201.1">
    <property type="nucleotide sequence ID" value="XM_002428156.1"/>
</dbReference>
<dbReference type="EMBL" id="AAZO01004304">
    <property type="status" value="NOT_ANNOTATED_CDS"/>
    <property type="molecule type" value="Genomic_DNA"/>
</dbReference>
<dbReference type="Pfam" id="PF12295">
    <property type="entry name" value="Symplekin_C"/>
    <property type="match status" value="1"/>
</dbReference>
<dbReference type="Gene3D" id="1.25.10.10">
    <property type="entry name" value="Leucine-rich Repeat Variant"/>
    <property type="match status" value="1"/>
</dbReference>
<dbReference type="SUPFAM" id="SSF48371">
    <property type="entry name" value="ARM repeat"/>
    <property type="match status" value="1"/>
</dbReference>
<dbReference type="VEuPathDB" id="VectorBase:PHUM369800"/>
<dbReference type="PANTHER" id="PTHR15245:SF20">
    <property type="entry name" value="SYMPLEKIN"/>
    <property type="match status" value="1"/>
</dbReference>
<reference evidence="7" key="3">
    <citation type="submission" date="2021-02" db="UniProtKB">
        <authorList>
            <consortium name="EnsemblMetazoa"/>
        </authorList>
    </citation>
    <scope>IDENTIFICATION</scope>
    <source>
        <strain evidence="7">USDA</strain>
    </source>
</reference>
<evidence type="ECO:0000313" key="7">
    <source>
        <dbReference type="EnsemblMetazoa" id="PHUM369800-PA"/>
    </source>
</evidence>
<organism>
    <name type="scientific">Pediculus humanus subsp. corporis</name>
    <name type="common">Body louse</name>
    <dbReference type="NCBI Taxonomy" id="121224"/>
    <lineage>
        <taxon>Eukaryota</taxon>
        <taxon>Metazoa</taxon>
        <taxon>Ecdysozoa</taxon>
        <taxon>Arthropoda</taxon>
        <taxon>Hexapoda</taxon>
        <taxon>Insecta</taxon>
        <taxon>Pterygota</taxon>
        <taxon>Neoptera</taxon>
        <taxon>Paraneoptera</taxon>
        <taxon>Psocodea</taxon>
        <taxon>Troctomorpha</taxon>
        <taxon>Phthiraptera</taxon>
        <taxon>Anoplura</taxon>
        <taxon>Pediculidae</taxon>
        <taxon>Pediculus</taxon>
    </lineage>
</organism>
<dbReference type="KEGG" id="phu:Phum_PHUM369800"/>
<dbReference type="OrthoDB" id="331600at2759"/>
<dbReference type="InterPro" id="IPR022075">
    <property type="entry name" value="Symplekin_C"/>
</dbReference>
<name>E0VQ07_PEDHC</name>
<dbReference type="Proteomes" id="UP000009046">
    <property type="component" value="Unassembled WGS sequence"/>
</dbReference>
<dbReference type="OMA" id="NVRYGIM"/>
<reference evidence="6" key="2">
    <citation type="submission" date="2007-04" db="EMBL/GenBank/DDBJ databases">
        <title>The genome of the human body louse.</title>
        <authorList>
            <consortium name="The Human Body Louse Genome Consortium"/>
            <person name="Kirkness E."/>
            <person name="Walenz B."/>
            <person name="Hass B."/>
            <person name="Bruggner R."/>
            <person name="Strausberg R."/>
        </authorList>
    </citation>
    <scope>NUCLEOTIDE SEQUENCE</scope>
    <source>
        <strain evidence="6">USDA</strain>
    </source>
</reference>
<dbReference type="InterPro" id="IPR032460">
    <property type="entry name" value="Symplekin/Pta1_N"/>
</dbReference>
<feature type="domain" description="Symplekin C-terminal" evidence="5">
    <location>
        <begin position="863"/>
        <end position="1043"/>
    </location>
</feature>
<dbReference type="GeneID" id="8233581"/>
<evidence type="ECO:0000313" key="6">
    <source>
        <dbReference type="EMBL" id="EEB15463.1"/>
    </source>
</evidence>
<gene>
    <name evidence="7" type="primary">8233581</name>
    <name evidence="6" type="ORF">Phum_PHUM369800</name>
</gene>
<keyword evidence="3" id="KW-0539">Nucleus</keyword>
<dbReference type="EnsemblMetazoa" id="PHUM369800-RA">
    <property type="protein sequence ID" value="PHUM369800-PA"/>
    <property type="gene ID" value="PHUM369800"/>
</dbReference>
<dbReference type="InterPro" id="IPR021850">
    <property type="entry name" value="Symplekin/Pta1"/>
</dbReference>
<comment type="subcellular location">
    <subcellularLocation>
        <location evidence="1">Nucleus</location>
    </subcellularLocation>
</comment>
<reference evidence="6" key="1">
    <citation type="submission" date="2007-04" db="EMBL/GenBank/DDBJ databases">
        <title>Annotation of Pediculus humanus corporis strain USDA.</title>
        <authorList>
            <person name="Kirkness E."/>
            <person name="Hannick L."/>
            <person name="Hass B."/>
            <person name="Bruggner R."/>
            <person name="Lawson D."/>
            <person name="Bidwell S."/>
            <person name="Joardar V."/>
            <person name="Caler E."/>
            <person name="Walenz B."/>
            <person name="Inman J."/>
            <person name="Schobel S."/>
            <person name="Galinsky K."/>
            <person name="Amedeo P."/>
            <person name="Strausberg R."/>
        </authorList>
    </citation>
    <scope>NUCLEOTIDE SEQUENCE</scope>
    <source>
        <strain evidence="6">USDA</strain>
    </source>
</reference>
<protein>
    <submittedName>
        <fullName evidence="6 7">Symplekin, putative</fullName>
    </submittedName>
</protein>
<keyword evidence="2" id="KW-0507">mRNA processing</keyword>
<dbReference type="InterPro" id="IPR011989">
    <property type="entry name" value="ARM-like"/>
</dbReference>
<dbReference type="AlphaFoldDB" id="E0VQ07"/>
<evidence type="ECO:0000256" key="1">
    <source>
        <dbReference type="ARBA" id="ARBA00004123"/>
    </source>
</evidence>
<dbReference type="FunCoup" id="E0VQ07">
    <property type="interactions" value="2021"/>
</dbReference>
<dbReference type="Pfam" id="PF11935">
    <property type="entry name" value="SYMPK_PTA1_N"/>
    <property type="match status" value="1"/>
</dbReference>
<accession>E0VQ07</accession>
<evidence type="ECO:0000256" key="3">
    <source>
        <dbReference type="ARBA" id="ARBA00023242"/>
    </source>
</evidence>
<dbReference type="eggNOG" id="KOG1895">
    <property type="taxonomic scope" value="Eukaryota"/>
</dbReference>
<evidence type="ECO:0000313" key="8">
    <source>
        <dbReference type="Proteomes" id="UP000009046"/>
    </source>
</evidence>
<dbReference type="STRING" id="121224.E0VQ07"/>